<protein>
    <submittedName>
        <fullName evidence="2">Uncharacterized protein</fullName>
    </submittedName>
</protein>
<accession>A0A830EVU7</accession>
<reference evidence="2" key="2">
    <citation type="submission" date="2020-09" db="EMBL/GenBank/DDBJ databases">
        <authorList>
            <person name="Sun Q."/>
            <person name="Ohkuma M."/>
        </authorList>
    </citation>
    <scope>NUCLEOTIDE SEQUENCE</scope>
    <source>
        <strain evidence="2">JCM 19018</strain>
    </source>
</reference>
<reference evidence="2" key="1">
    <citation type="journal article" date="2014" name="Int. J. Syst. Evol. Microbiol.">
        <title>Complete genome sequence of Corynebacterium casei LMG S-19264T (=DSM 44701T), isolated from a smear-ripened cheese.</title>
        <authorList>
            <consortium name="US DOE Joint Genome Institute (JGI-PGF)"/>
            <person name="Walter F."/>
            <person name="Albersmeier A."/>
            <person name="Kalinowski J."/>
            <person name="Ruckert C."/>
        </authorList>
    </citation>
    <scope>NUCLEOTIDE SEQUENCE</scope>
    <source>
        <strain evidence="2">JCM 19018</strain>
    </source>
</reference>
<evidence type="ECO:0000256" key="1">
    <source>
        <dbReference type="SAM" id="MobiDB-lite"/>
    </source>
</evidence>
<comment type="caution">
    <text evidence="2">The sequence shown here is derived from an EMBL/GenBank/DDBJ whole genome shotgun (WGS) entry which is preliminary data.</text>
</comment>
<feature type="region of interest" description="Disordered" evidence="1">
    <location>
        <begin position="1"/>
        <end position="67"/>
    </location>
</feature>
<dbReference type="AlphaFoldDB" id="A0A830EVU7"/>
<gene>
    <name evidence="2" type="ORF">GCM10009067_35220</name>
</gene>
<evidence type="ECO:0000313" key="3">
    <source>
        <dbReference type="Proteomes" id="UP000614221"/>
    </source>
</evidence>
<feature type="compositionally biased region" description="Basic and acidic residues" evidence="1">
    <location>
        <begin position="1"/>
        <end position="17"/>
    </location>
</feature>
<evidence type="ECO:0000313" key="2">
    <source>
        <dbReference type="EMBL" id="GGK79818.1"/>
    </source>
</evidence>
<sequence length="67" mass="7413">MSLEFRAREKFADRREIGAGTGLRQSDPLGLSLKTETLQPTHEDVDVDRQRLGHGVGPIMPTHPPPP</sequence>
<dbReference type="EMBL" id="BMPD01000007">
    <property type="protein sequence ID" value="GGK79818.1"/>
    <property type="molecule type" value="Genomic_DNA"/>
</dbReference>
<organism evidence="2 3">
    <name type="scientific">Haloarcula sebkhae</name>
    <dbReference type="NCBI Taxonomy" id="932660"/>
    <lineage>
        <taxon>Archaea</taxon>
        <taxon>Methanobacteriati</taxon>
        <taxon>Methanobacteriota</taxon>
        <taxon>Stenosarchaea group</taxon>
        <taxon>Halobacteria</taxon>
        <taxon>Halobacteriales</taxon>
        <taxon>Haloarculaceae</taxon>
        <taxon>Haloarcula</taxon>
    </lineage>
</organism>
<proteinExistence type="predicted"/>
<name>A0A830EVU7_9EURY</name>
<dbReference type="Proteomes" id="UP000614221">
    <property type="component" value="Unassembled WGS sequence"/>
</dbReference>
<feature type="compositionally biased region" description="Basic and acidic residues" evidence="1">
    <location>
        <begin position="41"/>
        <end position="51"/>
    </location>
</feature>